<keyword evidence="3" id="KW-1185">Reference proteome</keyword>
<sequence length="383" mass="40153">MYFLSDRSGWWNLYRWDGTSVVAVAPMAAEVAAAPGELGYASYEILPDGRVVMVVQDGPQYRLVMTGPDGAVQDVQLPYTSIKPYLAVHGDGVAVIGAAPDVPQQVALVHFDGPVPQVEALTPVPPVPPAGPDVPRPVPLRVPVGNDRVVTALLHPPVGAAPGWQAPVIVRVHPGPTAGCQLRPDASTRFFTARGYAVVDVDHTGSTGYGRAFRQALHGRWGVDDVDDCRAVAGYLVDAGAAVPGQVFVRGTGVGGYTALRAVAGDTPFAAATAVSAIVDPDRWAAAAPRFHRAHAVRLDSGSGRVRAADIRQPVLLVHGSVDEVAAVDDVRRLAAELDRQAVRHELVLLDGVGHRGAALSAEAVLAAEWAHYRSVVDVAGKG</sequence>
<dbReference type="InterPro" id="IPR050585">
    <property type="entry name" value="Xaa-Pro_dipeptidyl-ppase/CocE"/>
</dbReference>
<dbReference type="InterPro" id="IPR029058">
    <property type="entry name" value="AB_hydrolase_fold"/>
</dbReference>
<name>A0ABS3VYW4_MICEH</name>
<dbReference type="Proteomes" id="UP000823521">
    <property type="component" value="Unassembled WGS sequence"/>
</dbReference>
<reference evidence="2 3" key="1">
    <citation type="submission" date="2019-12" db="EMBL/GenBank/DDBJ databases">
        <title>Whole genome sequencing of endophytic Actinobacterium Micromonospora sp. MPMI6T.</title>
        <authorList>
            <person name="Evv R."/>
            <person name="Podile A.R."/>
        </authorList>
    </citation>
    <scope>NUCLEOTIDE SEQUENCE [LARGE SCALE GENOMIC DNA]</scope>
    <source>
        <strain evidence="2 3">MPMI6</strain>
    </source>
</reference>
<accession>A0ABS3VYW4</accession>
<feature type="domain" description="Peptidase S9 prolyl oligopeptidase catalytic" evidence="1">
    <location>
        <begin position="188"/>
        <end position="360"/>
    </location>
</feature>
<dbReference type="InterPro" id="IPR001375">
    <property type="entry name" value="Peptidase_S9_cat"/>
</dbReference>
<dbReference type="SUPFAM" id="SSF53474">
    <property type="entry name" value="alpha/beta-Hydrolases"/>
    <property type="match status" value="1"/>
</dbReference>
<evidence type="ECO:0000313" key="3">
    <source>
        <dbReference type="Proteomes" id="UP000823521"/>
    </source>
</evidence>
<dbReference type="Pfam" id="PF00326">
    <property type="entry name" value="Peptidase_S9"/>
    <property type="match status" value="1"/>
</dbReference>
<dbReference type="PANTHER" id="PTHR43056:SF5">
    <property type="entry name" value="PEPTIDASE S9 PROLYL OLIGOPEPTIDASE CATALYTIC DOMAIN-CONTAINING PROTEIN"/>
    <property type="match status" value="1"/>
</dbReference>
<dbReference type="EMBL" id="WVUH01000342">
    <property type="protein sequence ID" value="MBO4209735.1"/>
    <property type="molecule type" value="Genomic_DNA"/>
</dbReference>
<organism evidence="2 3">
    <name type="scientific">Micromonospora echinofusca</name>
    <dbReference type="NCBI Taxonomy" id="47858"/>
    <lineage>
        <taxon>Bacteria</taxon>
        <taxon>Bacillati</taxon>
        <taxon>Actinomycetota</taxon>
        <taxon>Actinomycetes</taxon>
        <taxon>Micromonosporales</taxon>
        <taxon>Micromonosporaceae</taxon>
        <taxon>Micromonospora</taxon>
    </lineage>
</organism>
<gene>
    <name evidence="2" type="ORF">GSF22_27645</name>
</gene>
<evidence type="ECO:0000313" key="2">
    <source>
        <dbReference type="EMBL" id="MBO4209735.1"/>
    </source>
</evidence>
<dbReference type="Gene3D" id="3.40.50.1820">
    <property type="entry name" value="alpha/beta hydrolase"/>
    <property type="match status" value="1"/>
</dbReference>
<protein>
    <submittedName>
        <fullName evidence="2">Prolyl oligopeptidase family serine peptidase</fullName>
    </submittedName>
</protein>
<evidence type="ECO:0000259" key="1">
    <source>
        <dbReference type="Pfam" id="PF00326"/>
    </source>
</evidence>
<proteinExistence type="predicted"/>
<dbReference type="PANTHER" id="PTHR43056">
    <property type="entry name" value="PEPTIDASE S9 PROLYL OLIGOPEPTIDASE"/>
    <property type="match status" value="1"/>
</dbReference>
<comment type="caution">
    <text evidence="2">The sequence shown here is derived from an EMBL/GenBank/DDBJ whole genome shotgun (WGS) entry which is preliminary data.</text>
</comment>